<dbReference type="Pfam" id="PF01165">
    <property type="entry name" value="Ribosomal_S21"/>
    <property type="match status" value="1"/>
</dbReference>
<evidence type="ECO:0000256" key="2">
    <source>
        <dbReference type="ARBA" id="ARBA00022980"/>
    </source>
</evidence>
<keyword evidence="3" id="KW-0687">Ribonucleoprotein</keyword>
<reference evidence="4" key="1">
    <citation type="submission" date="2016-10" db="EMBL/GenBank/DDBJ databases">
        <authorList>
            <person name="de Groot N.N."/>
        </authorList>
    </citation>
    <scope>NUCLEOTIDE SEQUENCE</scope>
</reference>
<dbReference type="EMBL" id="FPHB01000013">
    <property type="protein sequence ID" value="SFV51053.1"/>
    <property type="molecule type" value="Genomic_DNA"/>
</dbReference>
<accession>A0A1W1BC40</accession>
<evidence type="ECO:0000313" key="4">
    <source>
        <dbReference type="EMBL" id="SFV51053.1"/>
    </source>
</evidence>
<organism evidence="4">
    <name type="scientific">hydrothermal vent metagenome</name>
    <dbReference type="NCBI Taxonomy" id="652676"/>
    <lineage>
        <taxon>unclassified sequences</taxon>
        <taxon>metagenomes</taxon>
        <taxon>ecological metagenomes</taxon>
    </lineage>
</organism>
<keyword evidence="2 4" id="KW-0689">Ribosomal protein</keyword>
<dbReference type="GO" id="GO:0006412">
    <property type="term" value="P:translation"/>
    <property type="evidence" value="ECO:0007669"/>
    <property type="project" value="InterPro"/>
</dbReference>
<dbReference type="GO" id="GO:0005840">
    <property type="term" value="C:ribosome"/>
    <property type="evidence" value="ECO:0007669"/>
    <property type="project" value="UniProtKB-KW"/>
</dbReference>
<dbReference type="GO" id="GO:0003735">
    <property type="term" value="F:structural constituent of ribosome"/>
    <property type="evidence" value="ECO:0007669"/>
    <property type="project" value="InterPro"/>
</dbReference>
<protein>
    <submittedName>
        <fullName evidence="4">SSU ribosomal protein S21p</fullName>
    </submittedName>
</protein>
<gene>
    <name evidence="4" type="ORF">MNB_SM-7-116</name>
</gene>
<dbReference type="InterPro" id="IPR001911">
    <property type="entry name" value="Ribosomal_bS21"/>
</dbReference>
<dbReference type="NCBIfam" id="TIGR00030">
    <property type="entry name" value="S21p"/>
    <property type="match status" value="1"/>
</dbReference>
<dbReference type="GO" id="GO:1990904">
    <property type="term" value="C:ribonucleoprotein complex"/>
    <property type="evidence" value="ECO:0007669"/>
    <property type="project" value="UniProtKB-KW"/>
</dbReference>
<dbReference type="AlphaFoldDB" id="A0A1W1BC40"/>
<comment type="similarity">
    <text evidence="1">Belongs to the bacterial ribosomal protein bS21 family.</text>
</comment>
<evidence type="ECO:0000256" key="1">
    <source>
        <dbReference type="ARBA" id="ARBA00006640"/>
    </source>
</evidence>
<sequence>MDRNLIVTEARARRFHETETEKRKKFKIAARKKILKRLYMMRRYESRL</sequence>
<evidence type="ECO:0000256" key="3">
    <source>
        <dbReference type="ARBA" id="ARBA00023274"/>
    </source>
</evidence>
<name>A0A1W1BC40_9ZZZZ</name>
<proteinExistence type="inferred from homology"/>